<feature type="binding site" evidence="3">
    <location>
        <position position="121"/>
    </location>
    <ligand>
        <name>Mg(2+)</name>
        <dbReference type="ChEBI" id="CHEBI:18420"/>
        <label>1</label>
    </ligand>
</feature>
<keyword evidence="2" id="KW-0378">Hydrolase</keyword>
<dbReference type="GO" id="GO:0046872">
    <property type="term" value="F:metal ion binding"/>
    <property type="evidence" value="ECO:0007669"/>
    <property type="project" value="UniProtKB-KW"/>
</dbReference>
<keyword evidence="5" id="KW-1185">Reference proteome</keyword>
<dbReference type="SUPFAM" id="SSF101478">
    <property type="entry name" value="ADP-ribosylglycohydrolase"/>
    <property type="match status" value="1"/>
</dbReference>
<sequence>MASTYPHSDRIGYCIIVALLPFACAENDSPAITPTDTNHSVAAHDEANYQDLSLSDSVLYDKVLGSLVGSAIGDAMGAPTEMWTQGDITDEYGHVDSLDLVLREPSPEGPWNYNLPPGAGTDDTRWKSLMVEFMVEEHAQRAPNGPLLPGAGRFSKFINGRYSASVDDLKATEGLDPEPLEDAMRRLTWLQEWAKVTRAYAARDLDGYRNALSRFYGGEMSCAGMLFSPVLGAAFPGRPEKAYRAAYDLALFDLGYARDIAGLTAALTSAAFTPGAGPGTFVDVMREVDPEGFFRSRLIGRIAYQQFRQARSIVRTARRLTQEEVRAMKFRMPDTYPYDSLTYGRMLKAYELLDRAKQDVPFHAGEIHLINLTALLFSGYEFGPAMEFVINYGRDNDTVAAVTGAILGALHGYGGLPVDQREMVVRVNREVLDIDLEARAADLTAAILARRNQVE</sequence>
<dbReference type="Proteomes" id="UP000576209">
    <property type="component" value="Unassembled WGS sequence"/>
</dbReference>
<dbReference type="RefSeq" id="WP_183494835.1">
    <property type="nucleotide sequence ID" value="NZ_JACIFF010000002.1"/>
</dbReference>
<evidence type="ECO:0000313" key="4">
    <source>
        <dbReference type="EMBL" id="MBB4078594.1"/>
    </source>
</evidence>
<comment type="similarity">
    <text evidence="1">Belongs to the ADP-ribosylglycohydrolase family.</text>
</comment>
<gene>
    <name evidence="4" type="ORF">GGR28_001207</name>
</gene>
<name>A0A840DZ95_9BACT</name>
<accession>A0A840DZ95</accession>
<evidence type="ECO:0000256" key="1">
    <source>
        <dbReference type="ARBA" id="ARBA00010702"/>
    </source>
</evidence>
<dbReference type="InterPro" id="IPR050792">
    <property type="entry name" value="ADP-ribosylglycohydrolase"/>
</dbReference>
<dbReference type="InterPro" id="IPR005502">
    <property type="entry name" value="Ribosyl_crysJ1"/>
</dbReference>
<reference evidence="4 5" key="1">
    <citation type="submission" date="2020-08" db="EMBL/GenBank/DDBJ databases">
        <title>Genomic Encyclopedia of Type Strains, Phase IV (KMG-IV): sequencing the most valuable type-strain genomes for metagenomic binning, comparative biology and taxonomic classification.</title>
        <authorList>
            <person name="Goeker M."/>
        </authorList>
    </citation>
    <scope>NUCLEOTIDE SEQUENCE [LARGE SCALE GENOMIC DNA]</scope>
    <source>
        <strain evidence="4 5">DSM 105137</strain>
    </source>
</reference>
<keyword evidence="3" id="KW-0460">Magnesium</keyword>
<evidence type="ECO:0000313" key="5">
    <source>
        <dbReference type="Proteomes" id="UP000576209"/>
    </source>
</evidence>
<protein>
    <recommendedName>
        <fullName evidence="6">ADP-ribosylglycohydrolase</fullName>
    </recommendedName>
</protein>
<evidence type="ECO:0000256" key="2">
    <source>
        <dbReference type="ARBA" id="ARBA00022801"/>
    </source>
</evidence>
<organism evidence="4 5">
    <name type="scientific">Neolewinella aquimaris</name>
    <dbReference type="NCBI Taxonomy" id="1835722"/>
    <lineage>
        <taxon>Bacteria</taxon>
        <taxon>Pseudomonadati</taxon>
        <taxon>Bacteroidota</taxon>
        <taxon>Saprospiria</taxon>
        <taxon>Saprospirales</taxon>
        <taxon>Lewinellaceae</taxon>
        <taxon>Neolewinella</taxon>
    </lineage>
</organism>
<feature type="binding site" evidence="3">
    <location>
        <position position="123"/>
    </location>
    <ligand>
        <name>Mg(2+)</name>
        <dbReference type="ChEBI" id="CHEBI:18420"/>
        <label>1</label>
    </ligand>
</feature>
<comment type="cofactor">
    <cofactor evidence="3">
        <name>Mg(2+)</name>
        <dbReference type="ChEBI" id="CHEBI:18420"/>
    </cofactor>
    <text evidence="3">Binds 2 magnesium ions per subunit.</text>
</comment>
<keyword evidence="3" id="KW-0479">Metal-binding</keyword>
<evidence type="ECO:0008006" key="6">
    <source>
        <dbReference type="Google" id="ProtNLM"/>
    </source>
</evidence>
<dbReference type="PANTHER" id="PTHR16222:SF24">
    <property type="entry name" value="ADP-RIBOSYLHYDROLASE ARH3"/>
    <property type="match status" value="1"/>
</dbReference>
<feature type="binding site" evidence="3">
    <location>
        <position position="122"/>
    </location>
    <ligand>
        <name>Mg(2+)</name>
        <dbReference type="ChEBI" id="CHEBI:18420"/>
        <label>1</label>
    </ligand>
</feature>
<evidence type="ECO:0000256" key="3">
    <source>
        <dbReference type="PIRSR" id="PIRSR605502-1"/>
    </source>
</evidence>
<dbReference type="GO" id="GO:0016787">
    <property type="term" value="F:hydrolase activity"/>
    <property type="evidence" value="ECO:0007669"/>
    <property type="project" value="UniProtKB-KW"/>
</dbReference>
<proteinExistence type="inferred from homology"/>
<dbReference type="EMBL" id="JACIFF010000002">
    <property type="protein sequence ID" value="MBB4078594.1"/>
    <property type="molecule type" value="Genomic_DNA"/>
</dbReference>
<dbReference type="AlphaFoldDB" id="A0A840DZ95"/>
<dbReference type="Gene3D" id="1.10.4080.10">
    <property type="entry name" value="ADP-ribosylation/Crystallin J1"/>
    <property type="match status" value="1"/>
</dbReference>
<comment type="caution">
    <text evidence="4">The sequence shown here is derived from an EMBL/GenBank/DDBJ whole genome shotgun (WGS) entry which is preliminary data.</text>
</comment>
<dbReference type="PANTHER" id="PTHR16222">
    <property type="entry name" value="ADP-RIBOSYLGLYCOHYDROLASE"/>
    <property type="match status" value="1"/>
</dbReference>
<dbReference type="Pfam" id="PF03747">
    <property type="entry name" value="ADP_ribosyl_GH"/>
    <property type="match status" value="1"/>
</dbReference>
<dbReference type="InterPro" id="IPR036705">
    <property type="entry name" value="Ribosyl_crysJ1_sf"/>
</dbReference>